<evidence type="ECO:0008006" key="4">
    <source>
        <dbReference type="Google" id="ProtNLM"/>
    </source>
</evidence>
<dbReference type="PANTHER" id="PTHR34396:SF31">
    <property type="entry name" value="OS02G0326900 PROTEIN"/>
    <property type="match status" value="1"/>
</dbReference>
<accession>A0A9P0ZUC6</accession>
<proteinExistence type="predicted"/>
<dbReference type="PANTHER" id="PTHR34396">
    <property type="entry name" value="OS03G0264950 PROTEIN-RELATED"/>
    <property type="match status" value="1"/>
</dbReference>
<dbReference type="Proteomes" id="UP001152484">
    <property type="component" value="Unassembled WGS sequence"/>
</dbReference>
<comment type="caution">
    <text evidence="2">The sequence shown here is derived from an EMBL/GenBank/DDBJ whole genome shotgun (WGS) entry which is preliminary data.</text>
</comment>
<feature type="region of interest" description="Disordered" evidence="1">
    <location>
        <begin position="1"/>
        <end position="54"/>
    </location>
</feature>
<organism evidence="2 3">
    <name type="scientific">Cuscuta europaea</name>
    <name type="common">European dodder</name>
    <dbReference type="NCBI Taxonomy" id="41803"/>
    <lineage>
        <taxon>Eukaryota</taxon>
        <taxon>Viridiplantae</taxon>
        <taxon>Streptophyta</taxon>
        <taxon>Embryophyta</taxon>
        <taxon>Tracheophyta</taxon>
        <taxon>Spermatophyta</taxon>
        <taxon>Magnoliopsida</taxon>
        <taxon>eudicotyledons</taxon>
        <taxon>Gunneridae</taxon>
        <taxon>Pentapetalae</taxon>
        <taxon>asterids</taxon>
        <taxon>lamiids</taxon>
        <taxon>Solanales</taxon>
        <taxon>Convolvulaceae</taxon>
        <taxon>Cuscuteae</taxon>
        <taxon>Cuscuta</taxon>
        <taxon>Cuscuta subgen. Cuscuta</taxon>
    </lineage>
</organism>
<evidence type="ECO:0000313" key="3">
    <source>
        <dbReference type="Proteomes" id="UP001152484"/>
    </source>
</evidence>
<protein>
    <recommendedName>
        <fullName evidence="4">BED-type domain-containing protein</fullName>
    </recommendedName>
</protein>
<gene>
    <name evidence="2" type="ORF">CEURO_LOCUS19749</name>
</gene>
<dbReference type="EMBL" id="CAMAPE010000060">
    <property type="protein sequence ID" value="CAH9112796.1"/>
    <property type="molecule type" value="Genomic_DNA"/>
</dbReference>
<dbReference type="InterPro" id="IPR053031">
    <property type="entry name" value="Cuticle_assoc_protein"/>
</dbReference>
<keyword evidence="3" id="KW-1185">Reference proteome</keyword>
<feature type="non-terminal residue" evidence="2">
    <location>
        <position position="129"/>
    </location>
</feature>
<name>A0A9P0ZUC6_CUSEU</name>
<sequence>MQQQQLTGTNNVDVAQFQNLDEVHTHFEDENDDDKVDAGNNEDESHFQRKKRKKVSKAHCEFNEVTTKDGVENFQCKHCKSLLSKSATSTTSHLLNHLKRCLQNKLNKRKRKTLQLQPEKSAYEMLLVG</sequence>
<evidence type="ECO:0000256" key="1">
    <source>
        <dbReference type="SAM" id="MobiDB-lite"/>
    </source>
</evidence>
<dbReference type="GO" id="GO:0006357">
    <property type="term" value="P:regulation of transcription by RNA polymerase II"/>
    <property type="evidence" value="ECO:0007669"/>
    <property type="project" value="TreeGrafter"/>
</dbReference>
<feature type="compositionally biased region" description="Polar residues" evidence="1">
    <location>
        <begin position="1"/>
        <end position="19"/>
    </location>
</feature>
<dbReference type="GO" id="GO:0005634">
    <property type="term" value="C:nucleus"/>
    <property type="evidence" value="ECO:0007669"/>
    <property type="project" value="TreeGrafter"/>
</dbReference>
<dbReference type="SMART" id="SM00614">
    <property type="entry name" value="ZnF_BED"/>
    <property type="match status" value="1"/>
</dbReference>
<dbReference type="OrthoDB" id="1818139at2759"/>
<dbReference type="AlphaFoldDB" id="A0A9P0ZUC6"/>
<evidence type="ECO:0000313" key="2">
    <source>
        <dbReference type="EMBL" id="CAH9112796.1"/>
    </source>
</evidence>
<reference evidence="2" key="1">
    <citation type="submission" date="2022-07" db="EMBL/GenBank/DDBJ databases">
        <authorList>
            <person name="Macas J."/>
            <person name="Novak P."/>
            <person name="Neumann P."/>
        </authorList>
    </citation>
    <scope>NUCLEOTIDE SEQUENCE</scope>
</reference>
<dbReference type="GO" id="GO:1990837">
    <property type="term" value="F:sequence-specific double-stranded DNA binding"/>
    <property type="evidence" value="ECO:0007669"/>
    <property type="project" value="TreeGrafter"/>
</dbReference>